<gene>
    <name evidence="2" type="ORF">M422DRAFT_34667</name>
</gene>
<proteinExistence type="predicted"/>
<feature type="compositionally biased region" description="Low complexity" evidence="1">
    <location>
        <begin position="1"/>
        <end position="14"/>
    </location>
</feature>
<feature type="compositionally biased region" description="Gly residues" evidence="1">
    <location>
        <begin position="28"/>
        <end position="37"/>
    </location>
</feature>
<feature type="region of interest" description="Disordered" evidence="1">
    <location>
        <begin position="1"/>
        <end position="39"/>
    </location>
</feature>
<organism evidence="2 3">
    <name type="scientific">Sphaerobolus stellatus (strain SS14)</name>
    <dbReference type="NCBI Taxonomy" id="990650"/>
    <lineage>
        <taxon>Eukaryota</taxon>
        <taxon>Fungi</taxon>
        <taxon>Dikarya</taxon>
        <taxon>Basidiomycota</taxon>
        <taxon>Agaricomycotina</taxon>
        <taxon>Agaricomycetes</taxon>
        <taxon>Phallomycetidae</taxon>
        <taxon>Geastrales</taxon>
        <taxon>Sphaerobolaceae</taxon>
        <taxon>Sphaerobolus</taxon>
    </lineage>
</organism>
<evidence type="ECO:0000313" key="2">
    <source>
        <dbReference type="EMBL" id="KIJ35430.1"/>
    </source>
</evidence>
<keyword evidence="3" id="KW-1185">Reference proteome</keyword>
<sequence>MTATTNTNTTTMTTYHSSGTRTDSGSNTGVGSGGIGGGEEDLEAAKKMVATLRKHDGGECTAGEGGEGVKLSKKQVIYIFGMQGIRAGLLDAAMNFGIACAMY</sequence>
<reference evidence="2 3" key="1">
    <citation type="submission" date="2014-06" db="EMBL/GenBank/DDBJ databases">
        <title>Evolutionary Origins and Diversification of the Mycorrhizal Mutualists.</title>
        <authorList>
            <consortium name="DOE Joint Genome Institute"/>
            <consortium name="Mycorrhizal Genomics Consortium"/>
            <person name="Kohler A."/>
            <person name="Kuo A."/>
            <person name="Nagy L.G."/>
            <person name="Floudas D."/>
            <person name="Copeland A."/>
            <person name="Barry K.W."/>
            <person name="Cichocki N."/>
            <person name="Veneault-Fourrey C."/>
            <person name="LaButti K."/>
            <person name="Lindquist E.A."/>
            <person name="Lipzen A."/>
            <person name="Lundell T."/>
            <person name="Morin E."/>
            <person name="Murat C."/>
            <person name="Riley R."/>
            <person name="Ohm R."/>
            <person name="Sun H."/>
            <person name="Tunlid A."/>
            <person name="Henrissat B."/>
            <person name="Grigoriev I.V."/>
            <person name="Hibbett D.S."/>
            <person name="Martin F."/>
        </authorList>
    </citation>
    <scope>NUCLEOTIDE SEQUENCE [LARGE SCALE GENOMIC DNA]</scope>
    <source>
        <strain evidence="2 3">SS14</strain>
    </source>
</reference>
<dbReference type="HOGENOM" id="CLU_2265415_0_0_1"/>
<dbReference type="AlphaFoldDB" id="A0A0C9VD25"/>
<evidence type="ECO:0000256" key="1">
    <source>
        <dbReference type="SAM" id="MobiDB-lite"/>
    </source>
</evidence>
<name>A0A0C9VD25_SPHS4</name>
<dbReference type="OrthoDB" id="15595at2759"/>
<dbReference type="EMBL" id="KN837189">
    <property type="protein sequence ID" value="KIJ35430.1"/>
    <property type="molecule type" value="Genomic_DNA"/>
</dbReference>
<evidence type="ECO:0000313" key="3">
    <source>
        <dbReference type="Proteomes" id="UP000054279"/>
    </source>
</evidence>
<accession>A0A0C9VD25</accession>
<dbReference type="Proteomes" id="UP000054279">
    <property type="component" value="Unassembled WGS sequence"/>
</dbReference>
<protein>
    <submittedName>
        <fullName evidence="2">Uncharacterized protein</fullName>
    </submittedName>
</protein>